<proteinExistence type="predicted"/>
<reference evidence="1" key="1">
    <citation type="journal article" date="2021" name="Genome Biol. Evol.">
        <title>A High-Quality Reference Genome for a Parasitic Bivalve with Doubly Uniparental Inheritance (Bivalvia: Unionida).</title>
        <authorList>
            <person name="Smith C.H."/>
        </authorList>
    </citation>
    <scope>NUCLEOTIDE SEQUENCE</scope>
    <source>
        <strain evidence="1">CHS0354</strain>
    </source>
</reference>
<protein>
    <submittedName>
        <fullName evidence="1">Uncharacterized protein</fullName>
    </submittedName>
</protein>
<sequence>MLATLLAFLQNEQLTSSSMLETSKSDEKVNKIVGEKKRGKLNQSIEIGHATDFKLCF</sequence>
<gene>
    <name evidence="1" type="ORF">CHS0354_023208</name>
</gene>
<reference evidence="1" key="3">
    <citation type="submission" date="2023-05" db="EMBL/GenBank/DDBJ databases">
        <authorList>
            <person name="Smith C.H."/>
        </authorList>
    </citation>
    <scope>NUCLEOTIDE SEQUENCE</scope>
    <source>
        <strain evidence="1">CHS0354</strain>
        <tissue evidence="1">Mantle</tissue>
    </source>
</reference>
<name>A0AAE0SJN6_9BIVA</name>
<reference evidence="1" key="2">
    <citation type="journal article" date="2021" name="Genome Biol. Evol.">
        <title>Developing a high-quality reference genome for a parasitic bivalve with doubly uniparental inheritance (Bivalvia: Unionida).</title>
        <authorList>
            <person name="Smith C.H."/>
        </authorList>
    </citation>
    <scope>NUCLEOTIDE SEQUENCE</scope>
    <source>
        <strain evidence="1">CHS0354</strain>
        <tissue evidence="1">Mantle</tissue>
    </source>
</reference>
<feature type="non-terminal residue" evidence="1">
    <location>
        <position position="57"/>
    </location>
</feature>
<dbReference type="AlphaFoldDB" id="A0AAE0SJN6"/>
<comment type="caution">
    <text evidence="1">The sequence shown here is derived from an EMBL/GenBank/DDBJ whole genome shotgun (WGS) entry which is preliminary data.</text>
</comment>
<dbReference type="Proteomes" id="UP001195483">
    <property type="component" value="Unassembled WGS sequence"/>
</dbReference>
<dbReference type="EMBL" id="JAEAOA010001405">
    <property type="protein sequence ID" value="KAK3592983.1"/>
    <property type="molecule type" value="Genomic_DNA"/>
</dbReference>
<evidence type="ECO:0000313" key="1">
    <source>
        <dbReference type="EMBL" id="KAK3592983.1"/>
    </source>
</evidence>
<accession>A0AAE0SJN6</accession>
<organism evidence="1 2">
    <name type="scientific">Potamilus streckersoni</name>
    <dbReference type="NCBI Taxonomy" id="2493646"/>
    <lineage>
        <taxon>Eukaryota</taxon>
        <taxon>Metazoa</taxon>
        <taxon>Spiralia</taxon>
        <taxon>Lophotrochozoa</taxon>
        <taxon>Mollusca</taxon>
        <taxon>Bivalvia</taxon>
        <taxon>Autobranchia</taxon>
        <taxon>Heteroconchia</taxon>
        <taxon>Palaeoheterodonta</taxon>
        <taxon>Unionida</taxon>
        <taxon>Unionoidea</taxon>
        <taxon>Unionidae</taxon>
        <taxon>Ambleminae</taxon>
        <taxon>Lampsilini</taxon>
        <taxon>Potamilus</taxon>
    </lineage>
</organism>
<keyword evidence="2" id="KW-1185">Reference proteome</keyword>
<evidence type="ECO:0000313" key="2">
    <source>
        <dbReference type="Proteomes" id="UP001195483"/>
    </source>
</evidence>